<organism evidence="1">
    <name type="scientific">marine sediment metagenome</name>
    <dbReference type="NCBI Taxonomy" id="412755"/>
    <lineage>
        <taxon>unclassified sequences</taxon>
        <taxon>metagenomes</taxon>
        <taxon>ecological metagenomes</taxon>
    </lineage>
</organism>
<name>X0YS30_9ZZZZ</name>
<dbReference type="AlphaFoldDB" id="X0YS30"/>
<proteinExistence type="predicted"/>
<feature type="non-terminal residue" evidence="1">
    <location>
        <position position="140"/>
    </location>
</feature>
<evidence type="ECO:0000313" key="1">
    <source>
        <dbReference type="EMBL" id="GAG51208.1"/>
    </source>
</evidence>
<protein>
    <submittedName>
        <fullName evidence="1">Uncharacterized protein</fullName>
    </submittedName>
</protein>
<feature type="non-terminal residue" evidence="1">
    <location>
        <position position="1"/>
    </location>
</feature>
<dbReference type="EMBL" id="BARS01057429">
    <property type="protein sequence ID" value="GAG51208.1"/>
    <property type="molecule type" value="Genomic_DNA"/>
</dbReference>
<reference evidence="1" key="1">
    <citation type="journal article" date="2014" name="Front. Microbiol.">
        <title>High frequency of phylogenetically diverse reductive dehalogenase-homologous genes in deep subseafloor sedimentary metagenomes.</title>
        <authorList>
            <person name="Kawai M."/>
            <person name="Futagami T."/>
            <person name="Toyoda A."/>
            <person name="Takaki Y."/>
            <person name="Nishi S."/>
            <person name="Hori S."/>
            <person name="Arai W."/>
            <person name="Tsubouchi T."/>
            <person name="Morono Y."/>
            <person name="Uchiyama I."/>
            <person name="Ito T."/>
            <person name="Fujiyama A."/>
            <person name="Inagaki F."/>
            <person name="Takami H."/>
        </authorList>
    </citation>
    <scope>NUCLEOTIDE SEQUENCE</scope>
    <source>
        <strain evidence="1">Expedition CK06-06</strain>
    </source>
</reference>
<comment type="caution">
    <text evidence="1">The sequence shown here is derived from an EMBL/GenBank/DDBJ whole genome shotgun (WGS) entry which is preliminary data.</text>
</comment>
<accession>X0YS30</accession>
<gene>
    <name evidence="1" type="ORF">S01H1_84202</name>
</gene>
<sequence>AKYSLIACRGAAAKSKNSVMGSLDVAFSDATCRTTEVRTAKPQNIVKTELKCGGRFNTASSWMLDSSVEGIPDLHFTEKGTWDGKTMVVKSKSWTHKRSTSNPLISRWALLGVLSAGKLKSRPLTFDLLDDSTLRPDQTI</sequence>